<dbReference type="EMBL" id="JAUHGV010000012">
    <property type="protein sequence ID" value="MDN4013082.1"/>
    <property type="molecule type" value="Genomic_DNA"/>
</dbReference>
<evidence type="ECO:0000313" key="2">
    <source>
        <dbReference type="Proteomes" id="UP001225933"/>
    </source>
</evidence>
<proteinExistence type="predicted"/>
<name>A0AAJ1R4G6_9FLAO</name>
<protein>
    <submittedName>
        <fullName evidence="1">Uncharacterized protein</fullName>
    </submittedName>
</protein>
<evidence type="ECO:0000313" key="1">
    <source>
        <dbReference type="EMBL" id="MDN4013082.1"/>
    </source>
</evidence>
<dbReference type="AlphaFoldDB" id="A0AAJ1R4G6"/>
<gene>
    <name evidence="1" type="ORF">QX233_11460</name>
</gene>
<dbReference type="RefSeq" id="WP_214590851.1">
    <property type="nucleotide sequence ID" value="NZ_JAUHGV010000012.1"/>
</dbReference>
<dbReference type="Proteomes" id="UP001225933">
    <property type="component" value="Unassembled WGS sequence"/>
</dbReference>
<reference evidence="1" key="1">
    <citation type="submission" date="2023-06" db="EMBL/GenBank/DDBJ databases">
        <title>Two Chryseobacterium gambrini strains from China.</title>
        <authorList>
            <person name="Zeng J."/>
            <person name="Wu Y."/>
        </authorList>
    </citation>
    <scope>NUCLEOTIDE SEQUENCE</scope>
    <source>
        <strain evidence="1">SQ219</strain>
    </source>
</reference>
<sequence>MRLRLSFFLFLFLTCQSQIVSHYFLSHGKEIQFEDKNHYPFSLIQKDFIVINSQKKMDEIFKIIHQKNTGNRFSPVPSITEDETYIIVKPQLKNSNDILIEAITFDKNILCIKAKEFSNPDFNEQSRIPPDILLKLKENLLIKKVTIQY</sequence>
<accession>A0AAJ1R4G6</accession>
<organism evidence="1 2">
    <name type="scientific">Chryseobacterium gambrini</name>
    <dbReference type="NCBI Taxonomy" id="373672"/>
    <lineage>
        <taxon>Bacteria</taxon>
        <taxon>Pseudomonadati</taxon>
        <taxon>Bacteroidota</taxon>
        <taxon>Flavobacteriia</taxon>
        <taxon>Flavobacteriales</taxon>
        <taxon>Weeksellaceae</taxon>
        <taxon>Chryseobacterium group</taxon>
        <taxon>Chryseobacterium</taxon>
    </lineage>
</organism>
<comment type="caution">
    <text evidence="1">The sequence shown here is derived from an EMBL/GenBank/DDBJ whole genome shotgun (WGS) entry which is preliminary data.</text>
</comment>